<dbReference type="InterPro" id="IPR002052">
    <property type="entry name" value="DNA_methylase_N6_adenine_CS"/>
</dbReference>
<dbReference type="Pfam" id="PF05175">
    <property type="entry name" value="MTS"/>
    <property type="match status" value="1"/>
</dbReference>
<keyword evidence="3 5" id="KW-0949">S-adenosyl-L-methionine</keyword>
<feature type="domain" description="Methyltransferase small" evidence="6">
    <location>
        <begin position="146"/>
        <end position="224"/>
    </location>
</feature>
<evidence type="ECO:0000256" key="5">
    <source>
        <dbReference type="HAMAP-Rule" id="MF_02126"/>
    </source>
</evidence>
<dbReference type="CDD" id="cd02440">
    <property type="entry name" value="AdoMet_MTases"/>
    <property type="match status" value="1"/>
</dbReference>
<comment type="catalytic activity">
    <reaction evidence="4 5">
        <text>L-glutaminyl-[peptide chain release factor] + S-adenosyl-L-methionine = N(5)-methyl-L-glutaminyl-[peptide chain release factor] + S-adenosyl-L-homocysteine + H(+)</text>
        <dbReference type="Rhea" id="RHEA:42896"/>
        <dbReference type="Rhea" id="RHEA-COMP:10271"/>
        <dbReference type="Rhea" id="RHEA-COMP:10272"/>
        <dbReference type="ChEBI" id="CHEBI:15378"/>
        <dbReference type="ChEBI" id="CHEBI:30011"/>
        <dbReference type="ChEBI" id="CHEBI:57856"/>
        <dbReference type="ChEBI" id="CHEBI:59789"/>
        <dbReference type="ChEBI" id="CHEBI:61891"/>
        <dbReference type="EC" id="2.1.1.297"/>
    </reaction>
</comment>
<dbReference type="InterPro" id="IPR004556">
    <property type="entry name" value="HemK-like"/>
</dbReference>
<evidence type="ECO:0000259" key="7">
    <source>
        <dbReference type="Pfam" id="PF17827"/>
    </source>
</evidence>
<feature type="binding site" evidence="5">
    <location>
        <position position="217"/>
    </location>
    <ligand>
        <name>S-adenosyl-L-methionine</name>
        <dbReference type="ChEBI" id="CHEBI:59789"/>
    </ligand>
</feature>
<sequence>MSGNAGAPTREQAWREASARIARLDARLLLEHVCGISHTELRVRPETPLTADEAATYATLVARRAAGEPLAYLTRHAHFRGLNLAVTPDVLIPRDDTEVLVDRALQAIAARKQGRTPLSEGGSPNPAPVLDLRAAPAAELPTLPLQVLDLGTGSGAIALALAREASPGVAVTAVDRSPAALAVAEGNARRLGLAVRFVASDWFSALPGERFHVIASNPPYVAEGDPHLDGDGLPFEPRGALTDGVTGGDGGACLRAIIAAAPAHLHPGGWLLLEHGYDQGPLCRQLLSAAGFGEVATWPDLAGLDRVSGGRWPSAGATQN</sequence>
<dbReference type="EMBL" id="CP022579">
    <property type="protein sequence ID" value="QEL66107.1"/>
    <property type="molecule type" value="Genomic_DNA"/>
</dbReference>
<organism evidence="8 9">
    <name type="scientific">Oryzomicrobium terrae</name>
    <dbReference type="NCBI Taxonomy" id="1735038"/>
    <lineage>
        <taxon>Bacteria</taxon>
        <taxon>Pseudomonadati</taxon>
        <taxon>Pseudomonadota</taxon>
        <taxon>Betaproteobacteria</taxon>
        <taxon>Rhodocyclales</taxon>
        <taxon>Rhodocyclaceae</taxon>
        <taxon>Oryzomicrobium</taxon>
    </lineage>
</organism>
<dbReference type="InterPro" id="IPR019874">
    <property type="entry name" value="RF_methyltr_PrmC"/>
</dbReference>
<feature type="domain" description="Release factor glutamine methyltransferase N-terminal" evidence="7">
    <location>
        <begin position="16"/>
        <end position="74"/>
    </location>
</feature>
<evidence type="ECO:0000313" key="8">
    <source>
        <dbReference type="EMBL" id="QEL66107.1"/>
    </source>
</evidence>
<dbReference type="HAMAP" id="MF_02126">
    <property type="entry name" value="RF_methyltr_PrmC"/>
    <property type="match status" value="1"/>
</dbReference>
<dbReference type="PANTHER" id="PTHR18895:SF74">
    <property type="entry name" value="MTRF1L RELEASE FACTOR GLUTAMINE METHYLTRANSFERASE"/>
    <property type="match status" value="1"/>
</dbReference>
<dbReference type="Gene3D" id="1.10.8.10">
    <property type="entry name" value="DNA helicase RuvA subunit, C-terminal domain"/>
    <property type="match status" value="1"/>
</dbReference>
<protein>
    <recommendedName>
        <fullName evidence="5">Release factor glutamine methyltransferase</fullName>
        <shortName evidence="5">RF MTase</shortName>
        <ecNumber evidence="5">2.1.1.297</ecNumber>
    </recommendedName>
    <alternativeName>
        <fullName evidence="5">N5-glutamine methyltransferase PrmC</fullName>
    </alternativeName>
    <alternativeName>
        <fullName evidence="5">Protein-(glutamine-N5) MTase PrmC</fullName>
    </alternativeName>
    <alternativeName>
        <fullName evidence="5">Protein-glutamine N-methyltransferase PrmC</fullName>
    </alternativeName>
</protein>
<evidence type="ECO:0000256" key="1">
    <source>
        <dbReference type="ARBA" id="ARBA00022603"/>
    </source>
</evidence>
<dbReference type="AlphaFoldDB" id="A0A5C1ED60"/>
<evidence type="ECO:0000256" key="3">
    <source>
        <dbReference type="ARBA" id="ARBA00022691"/>
    </source>
</evidence>
<feature type="binding site" evidence="5">
    <location>
        <position position="202"/>
    </location>
    <ligand>
        <name>S-adenosyl-L-methionine</name>
        <dbReference type="ChEBI" id="CHEBI:59789"/>
    </ligand>
</feature>
<feature type="binding site" evidence="5">
    <location>
        <begin position="217"/>
        <end position="220"/>
    </location>
    <ligand>
        <name>substrate</name>
    </ligand>
</feature>
<evidence type="ECO:0000256" key="2">
    <source>
        <dbReference type="ARBA" id="ARBA00022679"/>
    </source>
</evidence>
<proteinExistence type="inferred from homology"/>
<name>A0A5C1ED60_9RHOO</name>
<gene>
    <name evidence="8" type="primary">hemK</name>
    <name evidence="5" type="synonym">prmC</name>
    <name evidence="8" type="ORF">OTERR_26310</name>
</gene>
<dbReference type="RefSeq" id="WP_149426082.1">
    <property type="nucleotide sequence ID" value="NZ_CP022579.1"/>
</dbReference>
<reference evidence="8 9" key="1">
    <citation type="submission" date="2017-07" db="EMBL/GenBank/DDBJ databases">
        <title>Complete genome sequence of Oryzomicrobium terrae TPP412.</title>
        <authorList>
            <person name="Chiu L.-W."/>
            <person name="Lo K.-J."/>
            <person name="Tsai Y.-M."/>
            <person name="Lin S.-S."/>
            <person name="Kuo C.-H."/>
            <person name="Liu C.-T."/>
        </authorList>
    </citation>
    <scope>NUCLEOTIDE SEQUENCE [LARGE SCALE GENOMIC DNA]</scope>
    <source>
        <strain evidence="8 9">TPP412</strain>
    </source>
</reference>
<dbReference type="InterPro" id="IPR040758">
    <property type="entry name" value="PrmC_N"/>
</dbReference>
<comment type="function">
    <text evidence="5">Methylates the class 1 translation termination release factors RF1/PrfA and RF2/PrfB on the glutamine residue of the universally conserved GGQ motif.</text>
</comment>
<dbReference type="NCBIfam" id="TIGR03534">
    <property type="entry name" value="RF_mod_PrmC"/>
    <property type="match status" value="1"/>
</dbReference>
<dbReference type="InterPro" id="IPR050320">
    <property type="entry name" value="N5-glutamine_MTase"/>
</dbReference>
<accession>A0A5C1ED60</accession>
<evidence type="ECO:0000256" key="4">
    <source>
        <dbReference type="ARBA" id="ARBA00048391"/>
    </source>
</evidence>
<dbReference type="GO" id="GO:0102559">
    <property type="term" value="F:peptide chain release factor N(5)-glutamine methyltransferase activity"/>
    <property type="evidence" value="ECO:0007669"/>
    <property type="project" value="UniProtKB-EC"/>
</dbReference>
<comment type="similarity">
    <text evidence="5">Belongs to the protein N5-glutamine methyltransferase family. PrmC subfamily.</text>
</comment>
<keyword evidence="1 5" id="KW-0489">Methyltransferase</keyword>
<dbReference type="SUPFAM" id="SSF53335">
    <property type="entry name" value="S-adenosyl-L-methionine-dependent methyltransferases"/>
    <property type="match status" value="1"/>
</dbReference>
<keyword evidence="9" id="KW-1185">Reference proteome</keyword>
<evidence type="ECO:0000313" key="9">
    <source>
        <dbReference type="Proteomes" id="UP000323671"/>
    </source>
</evidence>
<dbReference type="Proteomes" id="UP000323671">
    <property type="component" value="Chromosome"/>
</dbReference>
<evidence type="ECO:0000259" key="6">
    <source>
        <dbReference type="Pfam" id="PF05175"/>
    </source>
</evidence>
<dbReference type="EC" id="2.1.1.297" evidence="5"/>
<keyword evidence="2 5" id="KW-0808">Transferase</keyword>
<dbReference type="Pfam" id="PF17827">
    <property type="entry name" value="PrmC_N"/>
    <property type="match status" value="1"/>
</dbReference>
<dbReference type="GO" id="GO:0003676">
    <property type="term" value="F:nucleic acid binding"/>
    <property type="evidence" value="ECO:0007669"/>
    <property type="project" value="InterPro"/>
</dbReference>
<dbReference type="Gene3D" id="3.40.50.150">
    <property type="entry name" value="Vaccinia Virus protein VP39"/>
    <property type="match status" value="1"/>
</dbReference>
<dbReference type="KEGG" id="otr:OTERR_26310"/>
<feature type="binding site" evidence="5">
    <location>
        <position position="175"/>
    </location>
    <ligand>
        <name>S-adenosyl-L-methionine</name>
        <dbReference type="ChEBI" id="CHEBI:59789"/>
    </ligand>
</feature>
<dbReference type="GO" id="GO:0032259">
    <property type="term" value="P:methylation"/>
    <property type="evidence" value="ECO:0007669"/>
    <property type="project" value="UniProtKB-KW"/>
</dbReference>
<dbReference type="PROSITE" id="PS00092">
    <property type="entry name" value="N6_MTASE"/>
    <property type="match status" value="1"/>
</dbReference>
<dbReference type="InterPro" id="IPR029063">
    <property type="entry name" value="SAM-dependent_MTases_sf"/>
</dbReference>
<dbReference type="InterPro" id="IPR007848">
    <property type="entry name" value="Small_mtfrase_dom"/>
</dbReference>
<feature type="binding site" evidence="5">
    <location>
        <begin position="151"/>
        <end position="155"/>
    </location>
    <ligand>
        <name>S-adenosyl-L-methionine</name>
        <dbReference type="ChEBI" id="CHEBI:59789"/>
    </ligand>
</feature>
<dbReference type="PANTHER" id="PTHR18895">
    <property type="entry name" value="HEMK METHYLTRANSFERASE"/>
    <property type="match status" value="1"/>
</dbReference>
<dbReference type="NCBIfam" id="TIGR00536">
    <property type="entry name" value="hemK_fam"/>
    <property type="match status" value="1"/>
</dbReference>